<keyword evidence="7" id="KW-0479">Metal-binding</keyword>
<dbReference type="GO" id="GO:0016020">
    <property type="term" value="C:membrane"/>
    <property type="evidence" value="ECO:0007669"/>
    <property type="project" value="UniProtKB-SubCell"/>
</dbReference>
<evidence type="ECO:0008006" key="10">
    <source>
        <dbReference type="Google" id="ProtNLM"/>
    </source>
</evidence>
<dbReference type="EMBL" id="JADGMS010000009">
    <property type="protein sequence ID" value="KAF9675619.1"/>
    <property type="molecule type" value="Genomic_DNA"/>
</dbReference>
<evidence type="ECO:0000256" key="1">
    <source>
        <dbReference type="ARBA" id="ARBA00004167"/>
    </source>
</evidence>
<dbReference type="PANTHER" id="PTHR47956">
    <property type="entry name" value="CYTOCHROME P450 71B11-RELATED"/>
    <property type="match status" value="1"/>
</dbReference>
<comment type="subcellular location">
    <subcellularLocation>
        <location evidence="1">Membrane</location>
        <topology evidence="1">Single-pass membrane protein</topology>
    </subcellularLocation>
</comment>
<dbReference type="GO" id="GO:0005506">
    <property type="term" value="F:iron ion binding"/>
    <property type="evidence" value="ECO:0007669"/>
    <property type="project" value="InterPro"/>
</dbReference>
<organism evidence="8 9">
    <name type="scientific">Salix dunnii</name>
    <dbReference type="NCBI Taxonomy" id="1413687"/>
    <lineage>
        <taxon>Eukaryota</taxon>
        <taxon>Viridiplantae</taxon>
        <taxon>Streptophyta</taxon>
        <taxon>Embryophyta</taxon>
        <taxon>Tracheophyta</taxon>
        <taxon>Spermatophyta</taxon>
        <taxon>Magnoliopsida</taxon>
        <taxon>eudicotyledons</taxon>
        <taxon>Gunneridae</taxon>
        <taxon>Pentapetalae</taxon>
        <taxon>rosids</taxon>
        <taxon>fabids</taxon>
        <taxon>Malpighiales</taxon>
        <taxon>Salicaceae</taxon>
        <taxon>Saliceae</taxon>
        <taxon>Salix</taxon>
    </lineage>
</organism>
<dbReference type="InterPro" id="IPR050193">
    <property type="entry name" value="Cytochrome_P450_71"/>
</dbReference>
<dbReference type="InterPro" id="IPR036396">
    <property type="entry name" value="Cyt_P450_sf"/>
</dbReference>
<accession>A0A835MT38</accession>
<reference evidence="8 9" key="1">
    <citation type="submission" date="2020-10" db="EMBL/GenBank/DDBJ databases">
        <title>Plant Genome Project.</title>
        <authorList>
            <person name="Zhang R.-G."/>
        </authorList>
    </citation>
    <scope>NUCLEOTIDE SEQUENCE [LARGE SCALE GENOMIC DNA]</scope>
    <source>
        <strain evidence="8">FAFU-HL-1</strain>
        <tissue evidence="8">Leaf</tissue>
    </source>
</reference>
<dbReference type="PANTHER" id="PTHR47956:SF37">
    <property type="entry name" value="CYTOCHROME P450 76A2-LIKE"/>
    <property type="match status" value="1"/>
</dbReference>
<dbReference type="SUPFAM" id="SSF48264">
    <property type="entry name" value="Cytochrome P450"/>
    <property type="match status" value="1"/>
</dbReference>
<evidence type="ECO:0000313" key="8">
    <source>
        <dbReference type="EMBL" id="KAF9675619.1"/>
    </source>
</evidence>
<gene>
    <name evidence="8" type="ORF">SADUNF_Sadunf09G0051000</name>
</gene>
<evidence type="ECO:0000256" key="5">
    <source>
        <dbReference type="ARBA" id="ARBA00023002"/>
    </source>
</evidence>
<dbReference type="GO" id="GO:0004497">
    <property type="term" value="F:monooxygenase activity"/>
    <property type="evidence" value="ECO:0007669"/>
    <property type="project" value="UniProtKB-KW"/>
</dbReference>
<keyword evidence="4" id="KW-1133">Transmembrane helix</keyword>
<keyword evidence="9" id="KW-1185">Reference proteome</keyword>
<evidence type="ECO:0000313" key="9">
    <source>
        <dbReference type="Proteomes" id="UP000657918"/>
    </source>
</evidence>
<dbReference type="GO" id="GO:0016705">
    <property type="term" value="F:oxidoreductase activity, acting on paired donors, with incorporation or reduction of molecular oxygen"/>
    <property type="evidence" value="ECO:0007669"/>
    <property type="project" value="InterPro"/>
</dbReference>
<keyword evidence="6" id="KW-0472">Membrane</keyword>
<keyword evidence="5 7" id="KW-0560">Oxidoreductase</keyword>
<name>A0A835MT38_9ROSI</name>
<evidence type="ECO:0000256" key="6">
    <source>
        <dbReference type="ARBA" id="ARBA00023136"/>
    </source>
</evidence>
<keyword evidence="3" id="KW-0812">Transmembrane</keyword>
<dbReference type="Gene3D" id="1.10.630.10">
    <property type="entry name" value="Cytochrome P450"/>
    <property type="match status" value="1"/>
</dbReference>
<dbReference type="InterPro" id="IPR001128">
    <property type="entry name" value="Cyt_P450"/>
</dbReference>
<evidence type="ECO:0000256" key="7">
    <source>
        <dbReference type="RuleBase" id="RU000461"/>
    </source>
</evidence>
<evidence type="ECO:0000256" key="2">
    <source>
        <dbReference type="ARBA" id="ARBA00010617"/>
    </source>
</evidence>
<comment type="caution">
    <text evidence="8">The sequence shown here is derived from an EMBL/GenBank/DDBJ whole genome shotgun (WGS) entry which is preliminary data.</text>
</comment>
<comment type="similarity">
    <text evidence="2 7">Belongs to the cytochrome P450 family.</text>
</comment>
<dbReference type="InterPro" id="IPR017972">
    <property type="entry name" value="Cyt_P450_CS"/>
</dbReference>
<dbReference type="OrthoDB" id="849047at2759"/>
<keyword evidence="7" id="KW-0503">Monooxygenase</keyword>
<dbReference type="AlphaFoldDB" id="A0A835MT38"/>
<proteinExistence type="inferred from homology"/>
<dbReference type="GO" id="GO:0020037">
    <property type="term" value="F:heme binding"/>
    <property type="evidence" value="ECO:0007669"/>
    <property type="project" value="InterPro"/>
</dbReference>
<evidence type="ECO:0000256" key="3">
    <source>
        <dbReference type="ARBA" id="ARBA00022692"/>
    </source>
</evidence>
<protein>
    <recommendedName>
        <fullName evidence="10">Cytochrome P450</fullName>
    </recommendedName>
</protein>
<dbReference type="Pfam" id="PF00067">
    <property type="entry name" value="p450"/>
    <property type="match status" value="1"/>
</dbReference>
<keyword evidence="7" id="KW-0349">Heme</keyword>
<evidence type="ECO:0000256" key="4">
    <source>
        <dbReference type="ARBA" id="ARBA00022989"/>
    </source>
</evidence>
<sequence>MRRLCGGSCKIRGFDLPEETAVLINLYSTLRDPEVWDNPDEFCPERYKATKWKRRGKILILVSTPKEEAGDKMGRKGQDLNFWSFGWGRRECPGVNLAFSLINATVAAMVQSFDCKLDGAEYIARLNMEVTSGVTTSMAHPLLCLPVVHFNPLILLLKTIRQ</sequence>
<keyword evidence="7" id="KW-0408">Iron</keyword>
<dbReference type="Proteomes" id="UP000657918">
    <property type="component" value="Unassembled WGS sequence"/>
</dbReference>
<dbReference type="PROSITE" id="PS00086">
    <property type="entry name" value="CYTOCHROME_P450"/>
    <property type="match status" value="1"/>
</dbReference>